<comment type="caution">
    <text evidence="5">The sequence shown here is derived from an EMBL/GenBank/DDBJ whole genome shotgun (WGS) entry which is preliminary data.</text>
</comment>
<organism evidence="5 6">
    <name type="scientific">Paenibacillus taichungensis</name>
    <dbReference type="NCBI Taxonomy" id="484184"/>
    <lineage>
        <taxon>Bacteria</taxon>
        <taxon>Bacillati</taxon>
        <taxon>Bacillota</taxon>
        <taxon>Bacilli</taxon>
        <taxon>Bacillales</taxon>
        <taxon>Paenibacillaceae</taxon>
        <taxon>Paenibacillus</taxon>
    </lineage>
</organism>
<accession>A0A329R4C0</accession>
<reference evidence="5 6" key="1">
    <citation type="submission" date="2018-04" db="EMBL/GenBank/DDBJ databases">
        <title>Paenibacillus taichungensis Genome sequencing and assembly.</title>
        <authorList>
            <person name="Xu J."/>
            <person name="Rensing C."/>
            <person name="Mazhar H.S."/>
        </authorList>
    </citation>
    <scope>NUCLEOTIDE SEQUENCE [LARGE SCALE GENOMIC DNA]</scope>
    <source>
        <strain evidence="5 6">NC1</strain>
    </source>
</reference>
<evidence type="ECO:0000313" key="5">
    <source>
        <dbReference type="EMBL" id="RAW19384.1"/>
    </source>
</evidence>
<sequence>MTKLVLLSDLYFESNHELNQKILSLFNSDQPSIGYVPSCSDPGRKYFEHTRRYYNQLGIQTIDYYDLDLEYEENRFNTIFETEAIHLSGGNTFYFLSLLQKRNTMGLLRSYVLKGGILIGVSAGSILTTPTIEVAGYGKDADENNVGLLDKQALALVDFEFSPHWDGSEEALESLRDYARANSTTIYACKDGSGIVIDGEVVESYGDARRIN</sequence>
<dbReference type="InterPro" id="IPR005320">
    <property type="entry name" value="Peptidase_S51"/>
</dbReference>
<dbReference type="Pfam" id="PF03575">
    <property type="entry name" value="Peptidase_S51"/>
    <property type="match status" value="1"/>
</dbReference>
<comment type="similarity">
    <text evidence="1">Belongs to the peptidase S51 family.</text>
</comment>
<dbReference type="SUPFAM" id="SSF52317">
    <property type="entry name" value="Class I glutamine amidotransferase-like"/>
    <property type="match status" value="1"/>
</dbReference>
<dbReference type="RefSeq" id="WP_113051520.1">
    <property type="nucleotide sequence ID" value="NZ_QEVW01000001.1"/>
</dbReference>
<dbReference type="AlphaFoldDB" id="A0A329R4C0"/>
<dbReference type="EMBL" id="QEVW01000001">
    <property type="protein sequence ID" value="RAW19384.1"/>
    <property type="molecule type" value="Genomic_DNA"/>
</dbReference>
<evidence type="ECO:0000256" key="1">
    <source>
        <dbReference type="ARBA" id="ARBA00006534"/>
    </source>
</evidence>
<dbReference type="PANTHER" id="PTHR20842">
    <property type="entry name" value="PROTEASE S51 ALPHA-ASPARTYL DIPEPTIDASE"/>
    <property type="match status" value="1"/>
</dbReference>
<dbReference type="Proteomes" id="UP000250642">
    <property type="component" value="Unassembled WGS sequence"/>
</dbReference>
<dbReference type="PANTHER" id="PTHR20842:SF0">
    <property type="entry name" value="ALPHA-ASPARTYL DIPEPTIDASE"/>
    <property type="match status" value="1"/>
</dbReference>
<dbReference type="Gene3D" id="3.40.50.880">
    <property type="match status" value="1"/>
</dbReference>
<evidence type="ECO:0000256" key="3">
    <source>
        <dbReference type="ARBA" id="ARBA00022801"/>
    </source>
</evidence>
<keyword evidence="4" id="KW-0720">Serine protease</keyword>
<evidence type="ECO:0000256" key="2">
    <source>
        <dbReference type="ARBA" id="ARBA00022670"/>
    </source>
</evidence>
<name>A0A329R4C0_9BACL</name>
<evidence type="ECO:0000256" key="4">
    <source>
        <dbReference type="ARBA" id="ARBA00022825"/>
    </source>
</evidence>
<keyword evidence="2" id="KW-0645">Protease</keyword>
<dbReference type="InterPro" id="IPR029062">
    <property type="entry name" value="Class_I_gatase-like"/>
</dbReference>
<dbReference type="GO" id="GO:0008236">
    <property type="term" value="F:serine-type peptidase activity"/>
    <property type="evidence" value="ECO:0007669"/>
    <property type="project" value="UniProtKB-KW"/>
</dbReference>
<keyword evidence="3" id="KW-0378">Hydrolase</keyword>
<protein>
    <submittedName>
        <fullName evidence="5">Peptidase S51</fullName>
    </submittedName>
</protein>
<proteinExistence type="inferred from homology"/>
<dbReference type="GO" id="GO:0006508">
    <property type="term" value="P:proteolysis"/>
    <property type="evidence" value="ECO:0007669"/>
    <property type="project" value="UniProtKB-KW"/>
</dbReference>
<gene>
    <name evidence="5" type="ORF">DC345_00985</name>
</gene>
<evidence type="ECO:0000313" key="6">
    <source>
        <dbReference type="Proteomes" id="UP000250642"/>
    </source>
</evidence>